<dbReference type="AlphaFoldDB" id="A0AAV8SUP3"/>
<protein>
    <recommendedName>
        <fullName evidence="1">Neprosin PEP catalytic domain-containing protein</fullName>
    </recommendedName>
</protein>
<dbReference type="PANTHER" id="PTHR31589">
    <property type="entry name" value="PROTEIN, PUTATIVE (DUF239)-RELATED-RELATED"/>
    <property type="match status" value="1"/>
</dbReference>
<feature type="domain" description="Neprosin PEP catalytic" evidence="1">
    <location>
        <begin position="68"/>
        <end position="294"/>
    </location>
</feature>
<gene>
    <name evidence="2" type="ORF">K2173_024312</name>
</gene>
<dbReference type="Pfam" id="PF03080">
    <property type="entry name" value="Neprosin"/>
    <property type="match status" value="1"/>
</dbReference>
<dbReference type="Proteomes" id="UP001159364">
    <property type="component" value="Linkage Group LG09"/>
</dbReference>
<evidence type="ECO:0000259" key="1">
    <source>
        <dbReference type="PROSITE" id="PS52045"/>
    </source>
</evidence>
<evidence type="ECO:0000313" key="3">
    <source>
        <dbReference type="Proteomes" id="UP001159364"/>
    </source>
</evidence>
<dbReference type="InterPro" id="IPR004314">
    <property type="entry name" value="Neprosin"/>
</dbReference>
<organism evidence="2 3">
    <name type="scientific">Erythroxylum novogranatense</name>
    <dbReference type="NCBI Taxonomy" id="1862640"/>
    <lineage>
        <taxon>Eukaryota</taxon>
        <taxon>Viridiplantae</taxon>
        <taxon>Streptophyta</taxon>
        <taxon>Embryophyta</taxon>
        <taxon>Tracheophyta</taxon>
        <taxon>Spermatophyta</taxon>
        <taxon>Magnoliopsida</taxon>
        <taxon>eudicotyledons</taxon>
        <taxon>Gunneridae</taxon>
        <taxon>Pentapetalae</taxon>
        <taxon>rosids</taxon>
        <taxon>fabids</taxon>
        <taxon>Malpighiales</taxon>
        <taxon>Erythroxylaceae</taxon>
        <taxon>Erythroxylum</taxon>
    </lineage>
</organism>
<accession>A0AAV8SUP3</accession>
<dbReference type="InterPro" id="IPR053168">
    <property type="entry name" value="Glutamic_endopeptidase"/>
</dbReference>
<dbReference type="EMBL" id="JAIWQS010000009">
    <property type="protein sequence ID" value="KAJ8755768.1"/>
    <property type="molecule type" value="Genomic_DNA"/>
</dbReference>
<reference evidence="2 3" key="1">
    <citation type="submission" date="2021-09" db="EMBL/GenBank/DDBJ databases">
        <title>Genomic insights and catalytic innovation underlie evolution of tropane alkaloids biosynthesis.</title>
        <authorList>
            <person name="Wang Y.-J."/>
            <person name="Tian T."/>
            <person name="Huang J.-P."/>
            <person name="Huang S.-X."/>
        </authorList>
    </citation>
    <scope>NUCLEOTIDE SEQUENCE [LARGE SCALE GENOMIC DNA]</scope>
    <source>
        <strain evidence="2">KIB-2018</strain>
        <tissue evidence="2">Leaf</tissue>
    </source>
</reference>
<proteinExistence type="predicted"/>
<keyword evidence="3" id="KW-1185">Reference proteome</keyword>
<evidence type="ECO:0000313" key="2">
    <source>
        <dbReference type="EMBL" id="KAJ8755768.1"/>
    </source>
</evidence>
<name>A0AAV8SUP3_9ROSI</name>
<comment type="caution">
    <text evidence="2">The sequence shown here is derived from an EMBL/GenBank/DDBJ whole genome shotgun (WGS) entry which is preliminary data.</text>
</comment>
<dbReference type="PROSITE" id="PS52045">
    <property type="entry name" value="NEPROSIN_PEP_CD"/>
    <property type="match status" value="1"/>
</dbReference>
<dbReference type="PANTHER" id="PTHR31589:SF221">
    <property type="entry name" value="LIGASE, PUTATIVE (DUF239)-RELATED"/>
    <property type="match status" value="1"/>
</dbReference>
<sequence length="294" mass="33620">MKPSSYSTGLKQARTFSPELFQSWLKGEARPEGTIPILRTQDVHKPPRVIPPILQTTQLNKRNAFVHRKNDNHEYARVSIHQVANYYGAHALFNVWTPRVHDEREFDEREFSLSQVVHLWFQVRHLDHEARLFIYWTRDGYHRTGCYNLECPGFVQTNNRFVIGGPIRPTSVYGGNHKSGNWWLRVQEQDIGYWPGSIFTSLAKKATLINSGGEKQRARIHHTPTQMGSGHFAEEGFGKACFMGQLGYFDNANMFRNPQNLTPTVTNPSCYDLVVGKGGKSFFFGGHGFSQKCS</sequence>